<dbReference type="PANTHER" id="PTHR13887">
    <property type="entry name" value="GLUTATHIONE S-TRANSFERASE KAPPA"/>
    <property type="match status" value="1"/>
</dbReference>
<dbReference type="Proteomes" id="UP000071859">
    <property type="component" value="Unassembled WGS sequence"/>
</dbReference>
<dbReference type="Gene3D" id="3.40.30.10">
    <property type="entry name" value="Glutaredoxin"/>
    <property type="match status" value="1"/>
</dbReference>
<keyword evidence="3" id="KW-1185">Reference proteome</keyword>
<evidence type="ECO:0000313" key="3">
    <source>
        <dbReference type="Proteomes" id="UP000071859"/>
    </source>
</evidence>
<reference evidence="2" key="1">
    <citation type="submission" date="2016-01" db="EMBL/GenBank/DDBJ databases">
        <authorList>
            <person name="Peeters C."/>
        </authorList>
    </citation>
    <scope>NUCLEOTIDE SEQUENCE</scope>
    <source>
        <strain evidence="2">LMG 29321</strain>
    </source>
</reference>
<dbReference type="GO" id="GO:0016491">
    <property type="term" value="F:oxidoreductase activity"/>
    <property type="evidence" value="ECO:0007669"/>
    <property type="project" value="InterPro"/>
</dbReference>
<dbReference type="RefSeq" id="WP_062610955.1">
    <property type="nucleotide sequence ID" value="NZ_FCOX02000061.1"/>
</dbReference>
<dbReference type="EMBL" id="FCOX02000061">
    <property type="protein sequence ID" value="SAL04258.1"/>
    <property type="molecule type" value="Genomic_DNA"/>
</dbReference>
<dbReference type="Pfam" id="PF01323">
    <property type="entry name" value="DSBA"/>
    <property type="match status" value="1"/>
</dbReference>
<dbReference type="AlphaFoldDB" id="A0A158EBN4"/>
<evidence type="ECO:0000313" key="2">
    <source>
        <dbReference type="EMBL" id="SAL04258.1"/>
    </source>
</evidence>
<sequence>MPTIQIDVHYDFICPWGWIGQRNLAAALAEAGIEHTAEVAFRYVPFELNPDMPSEGMDRRAYRSQKFGSWARSQMRDAQASAAGLVAGVRFDYDKVLRTPNTRIAHRLMQLSQQRTQSRATAALCEAIFAAYFSAGRDIGSPDVLLEIAASYGLDTDDLRAELLSARIAAPLASHEPTDGYGFPGVPAVVIDGHVISGAQPPAVFVDALHAAAQRFVFAGPPV</sequence>
<dbReference type="InterPro" id="IPR001853">
    <property type="entry name" value="DSBA-like_thioredoxin_dom"/>
</dbReference>
<evidence type="ECO:0000259" key="1">
    <source>
        <dbReference type="Pfam" id="PF01323"/>
    </source>
</evidence>
<gene>
    <name evidence="2" type="ORF">AWB78_06872</name>
</gene>
<dbReference type="PANTHER" id="PTHR13887:SF41">
    <property type="entry name" value="THIOREDOXIN SUPERFAMILY PROTEIN"/>
    <property type="match status" value="1"/>
</dbReference>
<proteinExistence type="predicted"/>
<organism evidence="2 3">
    <name type="scientific">Caballeronia calidae</name>
    <dbReference type="NCBI Taxonomy" id="1777139"/>
    <lineage>
        <taxon>Bacteria</taxon>
        <taxon>Pseudomonadati</taxon>
        <taxon>Pseudomonadota</taxon>
        <taxon>Betaproteobacteria</taxon>
        <taxon>Burkholderiales</taxon>
        <taxon>Burkholderiaceae</taxon>
        <taxon>Caballeronia</taxon>
    </lineage>
</organism>
<feature type="domain" description="DSBA-like thioredoxin" evidence="1">
    <location>
        <begin position="5"/>
        <end position="209"/>
    </location>
</feature>
<comment type="caution">
    <text evidence="2">The sequence shown here is derived from an EMBL/GenBank/DDBJ whole genome shotgun (WGS) entry which is preliminary data.</text>
</comment>
<dbReference type="SUPFAM" id="SSF52833">
    <property type="entry name" value="Thioredoxin-like"/>
    <property type="match status" value="1"/>
</dbReference>
<dbReference type="OrthoDB" id="9799122at2"/>
<name>A0A158EBN4_9BURK</name>
<accession>A0A158EBN4</accession>
<dbReference type="InterPro" id="IPR036249">
    <property type="entry name" value="Thioredoxin-like_sf"/>
</dbReference>
<protein>
    <submittedName>
        <fullName evidence="2">DSBA oxidoreductase</fullName>
    </submittedName>
</protein>
<dbReference type="CDD" id="cd03024">
    <property type="entry name" value="DsbA_FrnE"/>
    <property type="match status" value="1"/>
</dbReference>